<feature type="region of interest" description="Disordered" evidence="6">
    <location>
        <begin position="232"/>
        <end position="258"/>
    </location>
</feature>
<evidence type="ECO:0000256" key="6">
    <source>
        <dbReference type="SAM" id="MobiDB-lite"/>
    </source>
</evidence>
<organism evidence="8 9">
    <name type="scientific">Solanum commersonii</name>
    <name type="common">Commerson's wild potato</name>
    <name type="synonym">Commerson's nightshade</name>
    <dbReference type="NCBI Taxonomy" id="4109"/>
    <lineage>
        <taxon>Eukaryota</taxon>
        <taxon>Viridiplantae</taxon>
        <taxon>Streptophyta</taxon>
        <taxon>Embryophyta</taxon>
        <taxon>Tracheophyta</taxon>
        <taxon>Spermatophyta</taxon>
        <taxon>Magnoliopsida</taxon>
        <taxon>eudicotyledons</taxon>
        <taxon>Gunneridae</taxon>
        <taxon>Pentapetalae</taxon>
        <taxon>asterids</taxon>
        <taxon>lamiids</taxon>
        <taxon>Solanales</taxon>
        <taxon>Solanaceae</taxon>
        <taxon>Solanoideae</taxon>
        <taxon>Solaneae</taxon>
        <taxon>Solanum</taxon>
    </lineage>
</organism>
<dbReference type="AlphaFoldDB" id="A0A9J5WLH0"/>
<reference evidence="8 9" key="1">
    <citation type="submission" date="2020-09" db="EMBL/GenBank/DDBJ databases">
        <title>De no assembly of potato wild relative species, Solanum commersonii.</title>
        <authorList>
            <person name="Cho K."/>
        </authorList>
    </citation>
    <scope>NUCLEOTIDE SEQUENCE [LARGE SCALE GENOMIC DNA]</scope>
    <source>
        <strain evidence="8">LZ3.2</strain>
        <tissue evidence="8">Leaf</tissue>
    </source>
</reference>
<accession>A0A9J5WLH0</accession>
<comment type="subcellular location">
    <subcellularLocation>
        <location evidence="1">Membrane</location>
    </subcellularLocation>
</comment>
<dbReference type="Proteomes" id="UP000824120">
    <property type="component" value="Chromosome 11"/>
</dbReference>
<keyword evidence="5" id="KW-0175">Coiled coil</keyword>
<keyword evidence="4" id="KW-0472">Membrane</keyword>
<evidence type="ECO:0000256" key="4">
    <source>
        <dbReference type="ARBA" id="ARBA00023136"/>
    </source>
</evidence>
<comment type="caution">
    <text evidence="8">The sequence shown here is derived from an EMBL/GenBank/DDBJ whole genome shotgun (WGS) entry which is preliminary data.</text>
</comment>
<dbReference type="Pfam" id="PF04576">
    <property type="entry name" value="Zein-binding"/>
    <property type="match status" value="1"/>
</dbReference>
<dbReference type="PANTHER" id="PTHR31422:SF54">
    <property type="entry name" value="GTD-BINDING DOMAIN-CONTAINING PROTEIN"/>
    <property type="match status" value="1"/>
</dbReference>
<feature type="compositionally biased region" description="Polar residues" evidence="6">
    <location>
        <begin position="232"/>
        <end position="249"/>
    </location>
</feature>
<evidence type="ECO:0000256" key="1">
    <source>
        <dbReference type="ARBA" id="ARBA00004370"/>
    </source>
</evidence>
<keyword evidence="9" id="KW-1185">Reference proteome</keyword>
<dbReference type="GO" id="GO:0080115">
    <property type="term" value="F:myosin XI tail binding"/>
    <property type="evidence" value="ECO:0007669"/>
    <property type="project" value="UniProtKB-ARBA"/>
</dbReference>
<dbReference type="EMBL" id="JACXVP010000011">
    <property type="protein sequence ID" value="KAG5575880.1"/>
    <property type="molecule type" value="Genomic_DNA"/>
</dbReference>
<dbReference type="OrthoDB" id="1105498at2759"/>
<sequence>MAESYMPQLDVASLKETLCAQQLLLQKLYNELDEEREASSSAASEALSMIVRLQGEKAAVKMEAEQYKRLAEEKMCHAEESLDIFVDLFNQKEMEIAALEYQVQAYRYKLLSTGCVDPGVGEFKYPDNLLQRNEILAGEMNLQALGRRNSAPHFPLKFPKKGAMEIDDSSLERDSNSKTVEEYTGQEMNEQQLDTEKKTDISRTESINSCWQQIRKLDDRVKEITGVSYANLRSETRSPSPLSQRSIKISKSENEMYQPKLHVSKSETDTPSGSGCSPNVLDVFEVPRAEKDTVDIGLPPKHDRKMVLHNDERLERPDSAQQEAVKSSVKDEAELLKKYFVSAQREKKLRRASEAATIACHLAISRPTTSISCTNELHLHNRTSEIGEVGREATRQEMAQEELKLLHEIKEQLNLMHSEIQSLKIDKLPPSDEPSLLPLSEPLHVKLLPSSLKTWGLASRGNGKIGEDVIHHIGAKVLANQNLSSSKDESCGNENTVKDVWDTRRDKVRNEDIQDKIVFSSIGNNFSASEVGVSSMANARIARFVTEVAPPQVVNVMRHRASKMLDTINEEEREASKSELLFLKSSSPSSSNANNSKYFLKQVERSFPVYGS</sequence>
<evidence type="ECO:0000259" key="7">
    <source>
        <dbReference type="PROSITE" id="PS51775"/>
    </source>
</evidence>
<gene>
    <name evidence="8" type="ORF">H5410_056014</name>
</gene>
<evidence type="ECO:0000313" key="8">
    <source>
        <dbReference type="EMBL" id="KAG5575880.1"/>
    </source>
</evidence>
<feature type="coiled-coil region" evidence="5">
    <location>
        <begin position="25"/>
        <end position="70"/>
    </location>
</feature>
<name>A0A9J5WLH0_SOLCO</name>
<keyword evidence="3" id="KW-1133">Transmembrane helix</keyword>
<evidence type="ECO:0000256" key="2">
    <source>
        <dbReference type="ARBA" id="ARBA00022692"/>
    </source>
</evidence>
<dbReference type="PROSITE" id="PS51775">
    <property type="entry name" value="GTD_BINDING"/>
    <property type="match status" value="1"/>
</dbReference>
<evidence type="ECO:0000256" key="5">
    <source>
        <dbReference type="SAM" id="Coils"/>
    </source>
</evidence>
<dbReference type="InterPro" id="IPR007656">
    <property type="entry name" value="GTD-bd"/>
</dbReference>
<proteinExistence type="predicted"/>
<keyword evidence="2" id="KW-0812">Transmembrane</keyword>
<evidence type="ECO:0000256" key="3">
    <source>
        <dbReference type="ARBA" id="ARBA00022989"/>
    </source>
</evidence>
<evidence type="ECO:0000313" key="9">
    <source>
        <dbReference type="Proteomes" id="UP000824120"/>
    </source>
</evidence>
<feature type="domain" description="GTD-binding" evidence="7">
    <location>
        <begin position="9"/>
        <end position="107"/>
    </location>
</feature>
<protein>
    <recommendedName>
        <fullName evidence="7">GTD-binding domain-containing protein</fullName>
    </recommendedName>
</protein>
<dbReference type="GO" id="GO:0016020">
    <property type="term" value="C:membrane"/>
    <property type="evidence" value="ECO:0007669"/>
    <property type="project" value="UniProtKB-SubCell"/>
</dbReference>
<dbReference type="PANTHER" id="PTHR31422">
    <property type="entry name" value="BNAANNG28530D PROTEIN"/>
    <property type="match status" value="1"/>
</dbReference>